<evidence type="ECO:0000313" key="18">
    <source>
        <dbReference type="EMBL" id="CCO25730.1"/>
    </source>
</evidence>
<evidence type="ECO:0000256" key="12">
    <source>
        <dbReference type="ARBA" id="ARBA00023075"/>
    </source>
</evidence>
<feature type="transmembrane region" description="Helical" evidence="16">
    <location>
        <begin position="58"/>
        <end position="77"/>
    </location>
</feature>
<geneLocation type="mitochondrion" evidence="18"/>
<keyword evidence="11 16" id="KW-0520">NAD</keyword>
<dbReference type="GO" id="GO:0042773">
    <property type="term" value="P:ATP synthesis coupled electron transport"/>
    <property type="evidence" value="ECO:0007669"/>
    <property type="project" value="InterPro"/>
</dbReference>
<feature type="transmembrane region" description="Helical" evidence="16">
    <location>
        <begin position="423"/>
        <end position="441"/>
    </location>
</feature>
<evidence type="ECO:0000259" key="17">
    <source>
        <dbReference type="Pfam" id="PF00361"/>
    </source>
</evidence>
<keyword evidence="14 16" id="KW-0472">Membrane</keyword>
<evidence type="ECO:0000256" key="7">
    <source>
        <dbReference type="ARBA" id="ARBA00022692"/>
    </source>
</evidence>
<feature type="transmembrane region" description="Helical" evidence="16">
    <location>
        <begin position="378"/>
        <end position="402"/>
    </location>
</feature>
<comment type="function">
    <text evidence="16">Core subunit of the mitochondrial membrane respiratory chain NADH dehydrogenase (Complex I) which catalyzes electron transfer from NADH through the respiratory chain, using ubiquinone as an electron acceptor. Essential for the catalytic activity and assembly of complex I.</text>
</comment>
<feature type="transmembrane region" description="Helical" evidence="16">
    <location>
        <begin position="112"/>
        <end position="131"/>
    </location>
</feature>
<evidence type="ECO:0000256" key="4">
    <source>
        <dbReference type="ARBA" id="ARBA00021006"/>
    </source>
</evidence>
<keyword evidence="5 16" id="KW-0813">Transport</keyword>
<comment type="subcellular location">
    <subcellularLocation>
        <location evidence="1 16">Mitochondrion membrane</location>
        <topology evidence="1 16">Multi-pass membrane protein</topology>
    </subcellularLocation>
</comment>
<dbReference type="EC" id="7.1.1.2" evidence="3 16"/>
<dbReference type="GO" id="GO:0048039">
    <property type="term" value="F:ubiquinone binding"/>
    <property type="evidence" value="ECO:0007669"/>
    <property type="project" value="TreeGrafter"/>
</dbReference>
<evidence type="ECO:0000256" key="16">
    <source>
        <dbReference type="RuleBase" id="RU003297"/>
    </source>
</evidence>
<sequence>MLYMVSFLFGALGGLDVVKLVGALVLSFFFLSLAFLKSLGTGMGMFSNHFYPLLMDDVSFLLLILCFLICYLSVYSGFGHVKGGEKCKYVFLMGFILFLLILLFSIGGYLGFFIVFEFVMMPMVFIIGIWGSQKERLTANYYFFFYTLFGGIPLMITVLFLLKEGEMFYLLMKVSNVYSVFSFGGMLVVILAFLCKLPFYGVHVWLPKAHVEAPVGGSMVLAGLLLKMGGYGLMRIFLVMFVSFGVGKYIFVCLTMVGILYPMFICLRQVDLKSFIAYSSVSHMAIALAGLLIYNYYGFLGGFVVFLGHGLISPLMFYSVNLIYERVGTRIVVGMGGLESNIKFFFYYFLLVFVANMGYPPFVSFFGELALYFSLLSFNFYSCFLLFVFVLFSGVVMIYFLVKIFKGSLMKSKLECLGYREVMVYWMGVYFLCLMTFILMVL</sequence>
<evidence type="ECO:0000256" key="2">
    <source>
        <dbReference type="ARBA" id="ARBA00009025"/>
    </source>
</evidence>
<accession>A0A024GX40</accession>
<protein>
    <recommendedName>
        <fullName evidence="4 16">NADH-ubiquinone oxidoreductase chain 4</fullName>
        <ecNumber evidence="3 16">7.1.1.2</ecNumber>
    </recommendedName>
</protein>
<keyword evidence="12 16" id="KW-0830">Ubiquinone</keyword>
<feature type="transmembrane region" description="Helical" evidence="16">
    <location>
        <begin position="89"/>
        <end position="106"/>
    </location>
</feature>
<feature type="transmembrane region" description="Helical" evidence="16">
    <location>
        <begin position="236"/>
        <end position="263"/>
    </location>
</feature>
<dbReference type="PANTHER" id="PTHR43507:SF20">
    <property type="entry name" value="NADH-UBIQUINONE OXIDOREDUCTASE CHAIN 4"/>
    <property type="match status" value="1"/>
</dbReference>
<dbReference type="AlphaFoldDB" id="A0A024GX40"/>
<gene>
    <name evidence="18" type="primary">nad4</name>
</gene>
<keyword evidence="8" id="KW-1278">Translocase</keyword>
<evidence type="ECO:0000256" key="9">
    <source>
        <dbReference type="ARBA" id="ARBA00022982"/>
    </source>
</evidence>
<dbReference type="EMBL" id="HF548554">
    <property type="protein sequence ID" value="CCO25730.1"/>
    <property type="molecule type" value="Genomic_DNA"/>
</dbReference>
<feature type="transmembrane region" description="Helical" evidence="16">
    <location>
        <begin position="303"/>
        <end position="324"/>
    </location>
</feature>
<dbReference type="PRINTS" id="PR01437">
    <property type="entry name" value="NUOXDRDTASE4"/>
</dbReference>
<evidence type="ECO:0000256" key="10">
    <source>
        <dbReference type="ARBA" id="ARBA00022989"/>
    </source>
</evidence>
<keyword evidence="10 16" id="KW-1133">Transmembrane helix</keyword>
<dbReference type="Pfam" id="PF00361">
    <property type="entry name" value="Proton_antipo_M"/>
    <property type="match status" value="1"/>
</dbReference>
<keyword evidence="9 16" id="KW-0249">Electron transport</keyword>
<feature type="transmembrane region" description="Helical" evidence="16">
    <location>
        <begin position="7"/>
        <end position="36"/>
    </location>
</feature>
<keyword evidence="13 16" id="KW-0496">Mitochondrion</keyword>
<feature type="transmembrane region" description="Helical" evidence="16">
    <location>
        <begin position="345"/>
        <end position="366"/>
    </location>
</feature>
<dbReference type="GO" id="GO:0015990">
    <property type="term" value="P:electron transport coupled proton transport"/>
    <property type="evidence" value="ECO:0007669"/>
    <property type="project" value="TreeGrafter"/>
</dbReference>
<evidence type="ECO:0000256" key="6">
    <source>
        <dbReference type="ARBA" id="ARBA00022660"/>
    </source>
</evidence>
<comment type="similarity">
    <text evidence="2 16">Belongs to the complex I subunit 4 family.</text>
</comment>
<dbReference type="InterPro" id="IPR001750">
    <property type="entry name" value="ND/Mrp_TM"/>
</dbReference>
<keyword evidence="6 16" id="KW-0679">Respiratory chain</keyword>
<name>A0A024GX40_9ASCI</name>
<evidence type="ECO:0000256" key="1">
    <source>
        <dbReference type="ARBA" id="ARBA00004225"/>
    </source>
</evidence>
<organism evidence="18">
    <name type="scientific">Botrylloides giganteus</name>
    <dbReference type="NCBI Taxonomy" id="2034436"/>
    <lineage>
        <taxon>Eukaryota</taxon>
        <taxon>Metazoa</taxon>
        <taxon>Chordata</taxon>
        <taxon>Tunicata</taxon>
        <taxon>Ascidiacea</taxon>
        <taxon>Stolidobranchia</taxon>
        <taxon>Styelidae</taxon>
        <taxon>Botrylloides</taxon>
    </lineage>
</organism>
<feature type="transmembrane region" description="Helical" evidence="16">
    <location>
        <begin position="211"/>
        <end position="230"/>
    </location>
</feature>
<evidence type="ECO:0000256" key="15">
    <source>
        <dbReference type="ARBA" id="ARBA00049551"/>
    </source>
</evidence>
<feature type="transmembrane region" description="Helical" evidence="16">
    <location>
        <begin position="143"/>
        <end position="162"/>
    </location>
</feature>
<keyword evidence="7 16" id="KW-0812">Transmembrane</keyword>
<feature type="transmembrane region" description="Helical" evidence="16">
    <location>
        <begin position="275"/>
        <end position="297"/>
    </location>
</feature>
<comment type="catalytic activity">
    <reaction evidence="15 16">
        <text>a ubiquinone + NADH + 5 H(+)(in) = a ubiquinol + NAD(+) + 4 H(+)(out)</text>
        <dbReference type="Rhea" id="RHEA:29091"/>
        <dbReference type="Rhea" id="RHEA-COMP:9565"/>
        <dbReference type="Rhea" id="RHEA-COMP:9566"/>
        <dbReference type="ChEBI" id="CHEBI:15378"/>
        <dbReference type="ChEBI" id="CHEBI:16389"/>
        <dbReference type="ChEBI" id="CHEBI:17976"/>
        <dbReference type="ChEBI" id="CHEBI:57540"/>
        <dbReference type="ChEBI" id="CHEBI:57945"/>
        <dbReference type="EC" id="7.1.1.2"/>
    </reaction>
</comment>
<dbReference type="InterPro" id="IPR003918">
    <property type="entry name" value="NADH_UbQ_OxRdtase"/>
</dbReference>
<feature type="domain" description="NADH:quinone oxidoreductase/Mrp antiporter transmembrane" evidence="17">
    <location>
        <begin position="110"/>
        <end position="389"/>
    </location>
</feature>
<evidence type="ECO:0000256" key="5">
    <source>
        <dbReference type="ARBA" id="ARBA00022448"/>
    </source>
</evidence>
<feature type="transmembrane region" description="Helical" evidence="16">
    <location>
        <begin position="177"/>
        <end position="199"/>
    </location>
</feature>
<evidence type="ECO:0000256" key="8">
    <source>
        <dbReference type="ARBA" id="ARBA00022967"/>
    </source>
</evidence>
<dbReference type="GO" id="GO:0008137">
    <property type="term" value="F:NADH dehydrogenase (ubiquinone) activity"/>
    <property type="evidence" value="ECO:0007669"/>
    <property type="project" value="UniProtKB-UniRule"/>
</dbReference>
<evidence type="ECO:0000256" key="3">
    <source>
        <dbReference type="ARBA" id="ARBA00012944"/>
    </source>
</evidence>
<proteinExistence type="inferred from homology"/>
<dbReference type="GO" id="GO:0003954">
    <property type="term" value="F:NADH dehydrogenase activity"/>
    <property type="evidence" value="ECO:0007669"/>
    <property type="project" value="TreeGrafter"/>
</dbReference>
<reference evidence="18" key="1">
    <citation type="journal article" date="2014" name="Genome Biol. Evol.">
        <title>Ascidian mitogenomics: comparison of evolutionary rates in closely related taxa provides evidence of ongoing speciation events.</title>
        <authorList>
            <person name="Griggio F."/>
            <person name="Voskoboynik A."/>
            <person name="Iannelli F."/>
            <person name="Justy F."/>
            <person name="Tilak M.K."/>
            <person name="Turon X."/>
            <person name="Pesole G."/>
            <person name="Douzery E.J."/>
            <person name="Mastrototaro F."/>
            <person name="Gissi C."/>
        </authorList>
    </citation>
    <scope>NUCLEOTIDE SEQUENCE</scope>
    <source>
        <tissue evidence="18">Colony</tissue>
    </source>
</reference>
<evidence type="ECO:0000256" key="14">
    <source>
        <dbReference type="ARBA" id="ARBA00023136"/>
    </source>
</evidence>
<dbReference type="PANTHER" id="PTHR43507">
    <property type="entry name" value="NADH-UBIQUINONE OXIDOREDUCTASE CHAIN 4"/>
    <property type="match status" value="1"/>
</dbReference>
<dbReference type="GO" id="GO:0031966">
    <property type="term" value="C:mitochondrial membrane"/>
    <property type="evidence" value="ECO:0007669"/>
    <property type="project" value="UniProtKB-SubCell"/>
</dbReference>
<evidence type="ECO:0000256" key="13">
    <source>
        <dbReference type="ARBA" id="ARBA00023128"/>
    </source>
</evidence>
<evidence type="ECO:0000256" key="11">
    <source>
        <dbReference type="ARBA" id="ARBA00023027"/>
    </source>
</evidence>